<keyword evidence="2" id="KW-1185">Reference proteome</keyword>
<sequence>MTGASMCSVAYGQGFTVAPIPTFREFDRQGRSRRKEGASRVAGELAGTVIARPRIGGARANPTLVPSRSFSVNDITGMSGSPRQGAMESFLLYVARSFSMDIGELWSLDLASSLRLTNMYVAPQFYERHSARILYPDADPRANPSRQHRFSRELCMRAVMRGEPLWCDISAGAAAGPAPAAPGVASGAGAPATDEEGAQVELPLRTAVAIPFNLTAAGQAEGSASETAVLVLYSSRYKPLPSRQVMHTVSAFTRAVATQRSMASFLSTLSARLETFDAPGSEAFSIVDRLGLSASALAPAYVHELDKPERPVRQCSLGASVDGTTPMPIVAPPAPSLRGQAGSTFAQRRMRQMLARHASLPDMTSMS</sequence>
<protein>
    <submittedName>
        <fullName evidence="1">Uncharacterized protein</fullName>
    </submittedName>
</protein>
<dbReference type="EMBL" id="JAGTXO010000018">
    <property type="protein sequence ID" value="KAG8463022.1"/>
    <property type="molecule type" value="Genomic_DNA"/>
</dbReference>
<accession>A0A8J5XKB7</accession>
<gene>
    <name evidence="1" type="ORF">KFE25_001795</name>
</gene>
<reference evidence="1" key="1">
    <citation type="submission" date="2021-05" db="EMBL/GenBank/DDBJ databases">
        <title>The genome of the haptophyte Pavlova lutheri (Diacronema luteri, Pavlovales) - a model for lipid biosynthesis in eukaryotic algae.</title>
        <authorList>
            <person name="Hulatt C.J."/>
            <person name="Posewitz M.C."/>
        </authorList>
    </citation>
    <scope>NUCLEOTIDE SEQUENCE</scope>
    <source>
        <strain evidence="1">NIVA-4/92</strain>
    </source>
</reference>
<dbReference type="Proteomes" id="UP000751190">
    <property type="component" value="Unassembled WGS sequence"/>
</dbReference>
<evidence type="ECO:0000313" key="1">
    <source>
        <dbReference type="EMBL" id="KAG8463022.1"/>
    </source>
</evidence>
<evidence type="ECO:0000313" key="2">
    <source>
        <dbReference type="Proteomes" id="UP000751190"/>
    </source>
</evidence>
<proteinExistence type="predicted"/>
<dbReference type="AlphaFoldDB" id="A0A8J5XKB7"/>
<comment type="caution">
    <text evidence="1">The sequence shown here is derived from an EMBL/GenBank/DDBJ whole genome shotgun (WGS) entry which is preliminary data.</text>
</comment>
<name>A0A8J5XKB7_DIALT</name>
<dbReference type="OrthoDB" id="10523375at2759"/>
<organism evidence="1 2">
    <name type="scientific">Diacronema lutheri</name>
    <name type="common">Unicellular marine alga</name>
    <name type="synonym">Monochrysis lutheri</name>
    <dbReference type="NCBI Taxonomy" id="2081491"/>
    <lineage>
        <taxon>Eukaryota</taxon>
        <taxon>Haptista</taxon>
        <taxon>Haptophyta</taxon>
        <taxon>Pavlovophyceae</taxon>
        <taxon>Pavlovales</taxon>
        <taxon>Pavlovaceae</taxon>
        <taxon>Diacronema</taxon>
    </lineage>
</organism>